<dbReference type="EMBL" id="JACGWK010000010">
    <property type="protein sequence ID" value="KAL0331699.1"/>
    <property type="molecule type" value="Genomic_DNA"/>
</dbReference>
<sequence>VFLPILAYLRAVFGFLPLAMDSDLGLLGASLSLTKEEESGVVFPTGLWHTEPLSRGFFVVGCLLSSKSFHPKALQSTLKVAFSPVRTMEFKFIKGDHFLSKFFHYLDRDRVLDRCPWAYDKNLIVLAQVEAADDPNLVDLNWCDFHIHIHGLPLGKMTQDIAAFHLK</sequence>
<feature type="domain" description="DUF4283" evidence="1">
    <location>
        <begin position="58"/>
        <end position="128"/>
    </location>
</feature>
<name>A0AAW2MJF5_9LAMI</name>
<reference evidence="2" key="1">
    <citation type="submission" date="2020-06" db="EMBL/GenBank/DDBJ databases">
        <authorList>
            <person name="Li T."/>
            <person name="Hu X."/>
            <person name="Zhang T."/>
            <person name="Song X."/>
            <person name="Zhang H."/>
            <person name="Dai N."/>
            <person name="Sheng W."/>
            <person name="Hou X."/>
            <person name="Wei L."/>
        </authorList>
    </citation>
    <scope>NUCLEOTIDE SEQUENCE</scope>
    <source>
        <strain evidence="2">G01</strain>
        <tissue evidence="2">Leaf</tissue>
    </source>
</reference>
<dbReference type="InterPro" id="IPR025558">
    <property type="entry name" value="DUF4283"/>
</dbReference>
<dbReference type="Pfam" id="PF14111">
    <property type="entry name" value="DUF4283"/>
    <property type="match status" value="1"/>
</dbReference>
<reference evidence="2" key="2">
    <citation type="journal article" date="2024" name="Plant">
        <title>Genomic evolution and insights into agronomic trait innovations of Sesamum species.</title>
        <authorList>
            <person name="Miao H."/>
            <person name="Wang L."/>
            <person name="Qu L."/>
            <person name="Liu H."/>
            <person name="Sun Y."/>
            <person name="Le M."/>
            <person name="Wang Q."/>
            <person name="Wei S."/>
            <person name="Zheng Y."/>
            <person name="Lin W."/>
            <person name="Duan Y."/>
            <person name="Cao H."/>
            <person name="Xiong S."/>
            <person name="Wang X."/>
            <person name="Wei L."/>
            <person name="Li C."/>
            <person name="Ma Q."/>
            <person name="Ju M."/>
            <person name="Zhao R."/>
            <person name="Li G."/>
            <person name="Mu C."/>
            <person name="Tian Q."/>
            <person name="Mei H."/>
            <person name="Zhang T."/>
            <person name="Gao T."/>
            <person name="Zhang H."/>
        </authorList>
    </citation>
    <scope>NUCLEOTIDE SEQUENCE</scope>
    <source>
        <strain evidence="2">G01</strain>
    </source>
</reference>
<organism evidence="2">
    <name type="scientific">Sesamum angustifolium</name>
    <dbReference type="NCBI Taxonomy" id="2727405"/>
    <lineage>
        <taxon>Eukaryota</taxon>
        <taxon>Viridiplantae</taxon>
        <taxon>Streptophyta</taxon>
        <taxon>Embryophyta</taxon>
        <taxon>Tracheophyta</taxon>
        <taxon>Spermatophyta</taxon>
        <taxon>Magnoliopsida</taxon>
        <taxon>eudicotyledons</taxon>
        <taxon>Gunneridae</taxon>
        <taxon>Pentapetalae</taxon>
        <taxon>asterids</taxon>
        <taxon>lamiids</taxon>
        <taxon>Lamiales</taxon>
        <taxon>Pedaliaceae</taxon>
        <taxon>Sesamum</taxon>
    </lineage>
</organism>
<dbReference type="AlphaFoldDB" id="A0AAW2MJF5"/>
<gene>
    <name evidence="2" type="ORF">Sangu_1715400</name>
</gene>
<feature type="non-terminal residue" evidence="2">
    <location>
        <position position="1"/>
    </location>
</feature>
<proteinExistence type="predicted"/>
<protein>
    <recommendedName>
        <fullName evidence="1">DUF4283 domain-containing protein</fullName>
    </recommendedName>
</protein>
<accession>A0AAW2MJF5</accession>
<evidence type="ECO:0000313" key="2">
    <source>
        <dbReference type="EMBL" id="KAL0331699.1"/>
    </source>
</evidence>
<evidence type="ECO:0000259" key="1">
    <source>
        <dbReference type="Pfam" id="PF14111"/>
    </source>
</evidence>
<comment type="caution">
    <text evidence="2">The sequence shown here is derived from an EMBL/GenBank/DDBJ whole genome shotgun (WGS) entry which is preliminary data.</text>
</comment>